<name>A0ACC1PSW5_9PEZI</name>
<proteinExistence type="predicted"/>
<evidence type="ECO:0000313" key="2">
    <source>
        <dbReference type="Proteomes" id="UP001143856"/>
    </source>
</evidence>
<dbReference type="Proteomes" id="UP001143856">
    <property type="component" value="Unassembled WGS sequence"/>
</dbReference>
<sequence>MPLSTITETGRRGWGVLGYRIVRFRGRYYTPRRYMRYMHLSDMTGAVFESIPADPNEYQQWLGSMRAEYAAKESALETHVHTIRDGVKPDSSQYEEFETIPSELPQINERFVREPRFYIINLDQEILTLEWGIHWKLGNLPRSKCLYNRDFSVIMYPCDYIIRLDMCPEEYLASPALELPKPNWAIEHDFRRVTPKTDLVEARKAFLTCILV</sequence>
<evidence type="ECO:0000313" key="1">
    <source>
        <dbReference type="EMBL" id="KAJ2999051.1"/>
    </source>
</evidence>
<reference evidence="1" key="1">
    <citation type="submission" date="2022-10" db="EMBL/GenBank/DDBJ databases">
        <title>Genome Sequence of Xylaria curta.</title>
        <authorList>
            <person name="Buettner E."/>
        </authorList>
    </citation>
    <scope>NUCLEOTIDE SEQUENCE</scope>
    <source>
        <strain evidence="1">Babe10</strain>
    </source>
</reference>
<protein>
    <submittedName>
        <fullName evidence="1">Uncharacterized protein</fullName>
    </submittedName>
</protein>
<comment type="caution">
    <text evidence="1">The sequence shown here is derived from an EMBL/GenBank/DDBJ whole genome shotgun (WGS) entry which is preliminary data.</text>
</comment>
<gene>
    <name evidence="1" type="ORF">NUW58_g132</name>
</gene>
<keyword evidence="2" id="KW-1185">Reference proteome</keyword>
<dbReference type="EMBL" id="JAPDGR010000009">
    <property type="protein sequence ID" value="KAJ2999051.1"/>
    <property type="molecule type" value="Genomic_DNA"/>
</dbReference>
<organism evidence="1 2">
    <name type="scientific">Xylaria curta</name>
    <dbReference type="NCBI Taxonomy" id="42375"/>
    <lineage>
        <taxon>Eukaryota</taxon>
        <taxon>Fungi</taxon>
        <taxon>Dikarya</taxon>
        <taxon>Ascomycota</taxon>
        <taxon>Pezizomycotina</taxon>
        <taxon>Sordariomycetes</taxon>
        <taxon>Xylariomycetidae</taxon>
        <taxon>Xylariales</taxon>
        <taxon>Xylariaceae</taxon>
        <taxon>Xylaria</taxon>
    </lineage>
</organism>
<accession>A0ACC1PSW5</accession>